<protein>
    <submittedName>
        <fullName evidence="4">GNAT family N-acetyltransferase</fullName>
    </submittedName>
</protein>
<dbReference type="PANTHER" id="PTHR43420">
    <property type="entry name" value="ACETYLTRANSFERASE"/>
    <property type="match status" value="1"/>
</dbReference>
<gene>
    <name evidence="4" type="ORF">BK123_07965</name>
</gene>
<evidence type="ECO:0000313" key="5">
    <source>
        <dbReference type="Proteomes" id="UP000187074"/>
    </source>
</evidence>
<keyword evidence="2" id="KW-0012">Acyltransferase</keyword>
<evidence type="ECO:0000256" key="1">
    <source>
        <dbReference type="ARBA" id="ARBA00022679"/>
    </source>
</evidence>
<feature type="domain" description="N-acetyltransferase" evidence="3">
    <location>
        <begin position="89"/>
        <end position="246"/>
    </location>
</feature>
<dbReference type="InterPro" id="IPR050680">
    <property type="entry name" value="YpeA/RimI_acetyltransf"/>
</dbReference>
<dbReference type="CDD" id="cd04301">
    <property type="entry name" value="NAT_SF"/>
    <property type="match status" value="1"/>
</dbReference>
<name>A0A1R1B693_PAELA</name>
<dbReference type="Proteomes" id="UP000187074">
    <property type="component" value="Unassembled WGS sequence"/>
</dbReference>
<accession>A0A1R1B693</accession>
<dbReference type="SUPFAM" id="SSF55729">
    <property type="entry name" value="Acyl-CoA N-acyltransferases (Nat)"/>
    <property type="match status" value="1"/>
</dbReference>
<dbReference type="Pfam" id="PF24553">
    <property type="entry name" value="Rv0428c_C"/>
    <property type="match status" value="1"/>
</dbReference>
<dbReference type="AlphaFoldDB" id="A0A1R1B693"/>
<dbReference type="PROSITE" id="PS51186">
    <property type="entry name" value="GNAT"/>
    <property type="match status" value="1"/>
</dbReference>
<evidence type="ECO:0000259" key="3">
    <source>
        <dbReference type="PROSITE" id="PS51186"/>
    </source>
</evidence>
<dbReference type="PANTHER" id="PTHR43420:SF44">
    <property type="entry name" value="ACETYLTRANSFERASE YPEA"/>
    <property type="match status" value="1"/>
</dbReference>
<dbReference type="Gene3D" id="3.40.630.30">
    <property type="match status" value="1"/>
</dbReference>
<dbReference type="RefSeq" id="WP_076321837.1">
    <property type="nucleotide sequence ID" value="NZ_MRTF01000002.1"/>
</dbReference>
<dbReference type="STRING" id="1401.BK123_07965"/>
<comment type="caution">
    <text evidence="4">The sequence shown here is derived from an EMBL/GenBank/DDBJ whole genome shotgun (WGS) entry which is preliminary data.</text>
</comment>
<keyword evidence="1 4" id="KW-0808">Transferase</keyword>
<organism evidence="4 5">
    <name type="scientific">Paenibacillus lautus</name>
    <name type="common">Bacillus lautus</name>
    <dbReference type="NCBI Taxonomy" id="1401"/>
    <lineage>
        <taxon>Bacteria</taxon>
        <taxon>Bacillati</taxon>
        <taxon>Bacillota</taxon>
        <taxon>Bacilli</taxon>
        <taxon>Bacillales</taxon>
        <taxon>Paenibacillaceae</taxon>
        <taxon>Paenibacillus</taxon>
    </lineage>
</organism>
<evidence type="ECO:0000313" key="4">
    <source>
        <dbReference type="EMBL" id="OME95018.1"/>
    </source>
</evidence>
<reference evidence="4 5" key="1">
    <citation type="submission" date="2016-11" db="EMBL/GenBank/DDBJ databases">
        <title>Paenibacillus species isolates.</title>
        <authorList>
            <person name="Beno S.M."/>
        </authorList>
    </citation>
    <scope>NUCLEOTIDE SEQUENCE [LARGE SCALE GENOMIC DNA]</scope>
    <source>
        <strain evidence="4 5">FSL F4-0100</strain>
    </source>
</reference>
<dbReference type="InterPro" id="IPR056935">
    <property type="entry name" value="Rv0428c-like_C"/>
</dbReference>
<evidence type="ECO:0000256" key="2">
    <source>
        <dbReference type="ARBA" id="ARBA00023315"/>
    </source>
</evidence>
<sequence length="248" mass="28672">MHKRIEELTLNAWPALQTLTHHGWLLRFADGYTKRSNSIHALYAEPSIDLYGQIEQCERLYVKAGLDVIFKMTPFNPQELDPILESRGYTIQDPTSFRVLDHLDDIEPPSHEEVKIEEKLTDEWLDVLGDITEISERNKAVKRKLFNYSVIPYGFFILYDQAEPVACGIGALEQGFVGIYDLATAPACRNRGFGKQLLLHILQWAKKNGATSSYLQVVQSNLAASRLYDRLQYKEIYSYWYRHKRIEG</sequence>
<dbReference type="InterPro" id="IPR000182">
    <property type="entry name" value="GNAT_dom"/>
</dbReference>
<dbReference type="InterPro" id="IPR016181">
    <property type="entry name" value="Acyl_CoA_acyltransferase"/>
</dbReference>
<dbReference type="OrthoDB" id="9805924at2"/>
<dbReference type="EMBL" id="MRTF01000002">
    <property type="protein sequence ID" value="OME95018.1"/>
    <property type="molecule type" value="Genomic_DNA"/>
</dbReference>
<dbReference type="GO" id="GO:0016747">
    <property type="term" value="F:acyltransferase activity, transferring groups other than amino-acyl groups"/>
    <property type="evidence" value="ECO:0007669"/>
    <property type="project" value="InterPro"/>
</dbReference>
<proteinExistence type="predicted"/>